<evidence type="ECO:0000259" key="4">
    <source>
        <dbReference type="PROSITE" id="PS51371"/>
    </source>
</evidence>
<accession>A0ABT1Q602</accession>
<protein>
    <submittedName>
        <fullName evidence="5">CBS domain-containing protein</fullName>
    </submittedName>
</protein>
<keyword evidence="1 2" id="KW-0129">CBS domain</keyword>
<proteinExistence type="predicted"/>
<dbReference type="PANTHER" id="PTHR43080">
    <property type="entry name" value="CBS DOMAIN-CONTAINING PROTEIN CBSX3, MITOCHONDRIAL"/>
    <property type="match status" value="1"/>
</dbReference>
<name>A0ABT1Q602_9ACTN</name>
<dbReference type="Proteomes" id="UP001057702">
    <property type="component" value="Unassembled WGS sequence"/>
</dbReference>
<organism evidence="5 6">
    <name type="scientific">Streptomyces humicola</name>
    <dbReference type="NCBI Taxonomy" id="2953240"/>
    <lineage>
        <taxon>Bacteria</taxon>
        <taxon>Bacillati</taxon>
        <taxon>Actinomycetota</taxon>
        <taxon>Actinomycetes</taxon>
        <taxon>Kitasatosporales</taxon>
        <taxon>Streptomycetaceae</taxon>
        <taxon>Streptomyces</taxon>
    </lineage>
</organism>
<feature type="domain" description="CBS" evidence="4">
    <location>
        <begin position="80"/>
        <end position="137"/>
    </location>
</feature>
<feature type="region of interest" description="Disordered" evidence="3">
    <location>
        <begin position="1"/>
        <end position="26"/>
    </location>
</feature>
<feature type="domain" description="CBS" evidence="4">
    <location>
        <begin position="163"/>
        <end position="220"/>
    </location>
</feature>
<feature type="region of interest" description="Disordered" evidence="3">
    <location>
        <begin position="44"/>
        <end position="75"/>
    </location>
</feature>
<feature type="compositionally biased region" description="Basic and acidic residues" evidence="3">
    <location>
        <begin position="1"/>
        <end position="15"/>
    </location>
</feature>
<dbReference type="Gene3D" id="3.10.580.10">
    <property type="entry name" value="CBS-domain"/>
    <property type="match status" value="1"/>
</dbReference>
<evidence type="ECO:0000313" key="5">
    <source>
        <dbReference type="EMBL" id="MCQ4084818.1"/>
    </source>
</evidence>
<dbReference type="SUPFAM" id="SSF54631">
    <property type="entry name" value="CBS-domain pair"/>
    <property type="match status" value="1"/>
</dbReference>
<dbReference type="EMBL" id="JANFNG010000042">
    <property type="protein sequence ID" value="MCQ4084818.1"/>
    <property type="molecule type" value="Genomic_DNA"/>
</dbReference>
<sequence>MSERENHAAGSEVRRTLPGRTWRPDEHQRQDMLLRYLGAVATASAARATERPQTLGEAQPSPRRVPSPAAEDEPRVREVMDAPAVSVPGGMPFLDIARLLSRLHLSSVPVVDADDRVIGVVSESDLLAKAAVEATDHRPGPVSRLRERRLHDEAQGETAATLMTAPTISVYLATPVADAAWLAARSRLKPLPVTDHKGRLVGVVRRIALLEALVHRTPATAGDEGAETTSVDQAGRPKPAVP</sequence>
<gene>
    <name evidence="5" type="ORF">NGB36_30685</name>
</gene>
<evidence type="ECO:0000256" key="3">
    <source>
        <dbReference type="SAM" id="MobiDB-lite"/>
    </source>
</evidence>
<comment type="caution">
    <text evidence="5">The sequence shown here is derived from an EMBL/GenBank/DDBJ whole genome shotgun (WGS) entry which is preliminary data.</text>
</comment>
<dbReference type="InterPro" id="IPR046342">
    <property type="entry name" value="CBS_dom_sf"/>
</dbReference>
<dbReference type="PANTHER" id="PTHR43080:SF29">
    <property type="entry name" value="OS02G0818000 PROTEIN"/>
    <property type="match status" value="1"/>
</dbReference>
<keyword evidence="6" id="KW-1185">Reference proteome</keyword>
<dbReference type="InterPro" id="IPR000644">
    <property type="entry name" value="CBS_dom"/>
</dbReference>
<reference evidence="5" key="1">
    <citation type="submission" date="2022-06" db="EMBL/GenBank/DDBJ databases">
        <title>Draft genome sequence of Streptomyces sp. RB6PN25 isolated from peat swamp forest in Thailand.</title>
        <authorList>
            <person name="Duangmal K."/>
            <person name="Klaysubun C."/>
        </authorList>
    </citation>
    <scope>NUCLEOTIDE SEQUENCE</scope>
    <source>
        <strain evidence="5">RB6PN25</strain>
    </source>
</reference>
<dbReference type="Pfam" id="PF00571">
    <property type="entry name" value="CBS"/>
    <property type="match status" value="2"/>
</dbReference>
<evidence type="ECO:0000256" key="2">
    <source>
        <dbReference type="PROSITE-ProRule" id="PRU00703"/>
    </source>
</evidence>
<dbReference type="SMART" id="SM00116">
    <property type="entry name" value="CBS"/>
    <property type="match status" value="2"/>
</dbReference>
<dbReference type="PROSITE" id="PS51371">
    <property type="entry name" value="CBS"/>
    <property type="match status" value="2"/>
</dbReference>
<dbReference type="RefSeq" id="WP_255923899.1">
    <property type="nucleotide sequence ID" value="NZ_JANFNG010000042.1"/>
</dbReference>
<dbReference type="InterPro" id="IPR051257">
    <property type="entry name" value="Diverse_CBS-Domain"/>
</dbReference>
<evidence type="ECO:0000313" key="6">
    <source>
        <dbReference type="Proteomes" id="UP001057702"/>
    </source>
</evidence>
<evidence type="ECO:0000256" key="1">
    <source>
        <dbReference type="ARBA" id="ARBA00023122"/>
    </source>
</evidence>
<feature type="region of interest" description="Disordered" evidence="3">
    <location>
        <begin position="220"/>
        <end position="242"/>
    </location>
</feature>